<evidence type="ECO:0000313" key="8">
    <source>
        <dbReference type="EMBL" id="QIK36913.1"/>
    </source>
</evidence>
<evidence type="ECO:0000256" key="6">
    <source>
        <dbReference type="ARBA" id="ARBA00023136"/>
    </source>
</evidence>
<dbReference type="Gene3D" id="3.90.550.10">
    <property type="entry name" value="Spore Coat Polysaccharide Biosynthesis Protein SpsA, Chain A"/>
    <property type="match status" value="1"/>
</dbReference>
<feature type="transmembrane region" description="Helical" evidence="7">
    <location>
        <begin position="93"/>
        <end position="114"/>
    </location>
</feature>
<evidence type="ECO:0000256" key="1">
    <source>
        <dbReference type="ARBA" id="ARBA00004141"/>
    </source>
</evidence>
<feature type="transmembrane region" description="Helical" evidence="7">
    <location>
        <begin position="56"/>
        <end position="73"/>
    </location>
</feature>
<dbReference type="InterPro" id="IPR029044">
    <property type="entry name" value="Nucleotide-diphossugar_trans"/>
</dbReference>
<name>A0A6G7VA20_9GAMM</name>
<dbReference type="GO" id="GO:0016759">
    <property type="term" value="F:cellulose synthase activity"/>
    <property type="evidence" value="ECO:0007669"/>
    <property type="project" value="InterPro"/>
</dbReference>
<organism evidence="8 9">
    <name type="scientific">Caldichromatium japonicum</name>
    <dbReference type="NCBI Taxonomy" id="2699430"/>
    <lineage>
        <taxon>Bacteria</taxon>
        <taxon>Pseudomonadati</taxon>
        <taxon>Pseudomonadota</taxon>
        <taxon>Gammaproteobacteria</taxon>
        <taxon>Chromatiales</taxon>
        <taxon>Chromatiaceae</taxon>
        <taxon>Caldichromatium</taxon>
    </lineage>
</organism>
<dbReference type="AlphaFoldDB" id="A0A6G7VA20"/>
<dbReference type="GO" id="GO:0035438">
    <property type="term" value="F:cyclic-di-GMP binding"/>
    <property type="evidence" value="ECO:0007669"/>
    <property type="project" value="InterPro"/>
</dbReference>
<feature type="transmembrane region" description="Helical" evidence="7">
    <location>
        <begin position="27"/>
        <end position="44"/>
    </location>
</feature>
<proteinExistence type="predicted"/>
<evidence type="ECO:0000256" key="5">
    <source>
        <dbReference type="ARBA" id="ARBA00022989"/>
    </source>
</evidence>
<keyword evidence="3 8" id="KW-0808">Transferase</keyword>
<dbReference type="PANTHER" id="PTHR43867">
    <property type="entry name" value="CELLULOSE SYNTHASE CATALYTIC SUBUNIT A [UDP-FORMING]"/>
    <property type="match status" value="1"/>
</dbReference>
<keyword evidence="9" id="KW-1185">Reference proteome</keyword>
<dbReference type="SUPFAM" id="SSF53448">
    <property type="entry name" value="Nucleotide-diphospho-sugar transferases"/>
    <property type="match status" value="1"/>
</dbReference>
<dbReference type="Proteomes" id="UP000502699">
    <property type="component" value="Chromosome"/>
</dbReference>
<keyword evidence="5 7" id="KW-1133">Transmembrane helix</keyword>
<evidence type="ECO:0000256" key="2">
    <source>
        <dbReference type="ARBA" id="ARBA00022676"/>
    </source>
</evidence>
<dbReference type="PANTHER" id="PTHR43867:SF2">
    <property type="entry name" value="CELLULOSE SYNTHASE CATALYTIC SUBUNIT A [UDP-FORMING]"/>
    <property type="match status" value="1"/>
</dbReference>
<dbReference type="GO" id="GO:0005886">
    <property type="term" value="C:plasma membrane"/>
    <property type="evidence" value="ECO:0007669"/>
    <property type="project" value="TreeGrafter"/>
</dbReference>
<dbReference type="RefSeq" id="WP_166269509.1">
    <property type="nucleotide sequence ID" value="NZ_CP048029.1"/>
</dbReference>
<keyword evidence="6 7" id="KW-0472">Membrane</keyword>
<evidence type="ECO:0000313" key="9">
    <source>
        <dbReference type="Proteomes" id="UP000502699"/>
    </source>
</evidence>
<protein>
    <submittedName>
        <fullName evidence="8">Glycosyltransferase</fullName>
    </submittedName>
</protein>
<accession>A0A6G7VA20</accession>
<evidence type="ECO:0000256" key="7">
    <source>
        <dbReference type="SAM" id="Phobius"/>
    </source>
</evidence>
<dbReference type="EMBL" id="CP048029">
    <property type="protein sequence ID" value="QIK36913.1"/>
    <property type="molecule type" value="Genomic_DNA"/>
</dbReference>
<reference evidence="9" key="1">
    <citation type="submission" date="2020-01" db="EMBL/GenBank/DDBJ databases">
        <title>Caldichromatium gen. nov., sp. nov., a thermophilic purple sulfur bacterium member of the family Chromatiaceae isolated from Nakabusa hot spring, Japan.</title>
        <authorList>
            <person name="Saini M.K."/>
            <person name="Hanada S."/>
            <person name="Tank M."/>
        </authorList>
    </citation>
    <scope>NUCLEOTIDE SEQUENCE [LARGE SCALE GENOMIC DNA]</scope>
    <source>
        <strain evidence="9">No.7</strain>
    </source>
</reference>
<dbReference type="InterPro" id="IPR003919">
    <property type="entry name" value="Cell_synth_A"/>
</dbReference>
<dbReference type="KEGG" id="cjap:GWK36_01635"/>
<gene>
    <name evidence="8" type="ORF">GWK36_01635</name>
</gene>
<keyword evidence="2" id="KW-0328">Glycosyltransferase</keyword>
<dbReference type="GO" id="GO:0006011">
    <property type="term" value="P:UDP-alpha-D-glucose metabolic process"/>
    <property type="evidence" value="ECO:0007669"/>
    <property type="project" value="InterPro"/>
</dbReference>
<comment type="subcellular location">
    <subcellularLocation>
        <location evidence="1">Membrane</location>
        <topology evidence="1">Multi-pass membrane protein</topology>
    </subcellularLocation>
</comment>
<evidence type="ECO:0000256" key="3">
    <source>
        <dbReference type="ARBA" id="ARBA00022679"/>
    </source>
</evidence>
<evidence type="ECO:0000256" key="4">
    <source>
        <dbReference type="ARBA" id="ARBA00022692"/>
    </source>
</evidence>
<dbReference type="PRINTS" id="PR01439">
    <property type="entry name" value="CELLSNTHASEA"/>
</dbReference>
<keyword evidence="4 7" id="KW-0812">Transmembrane</keyword>
<dbReference type="InterPro" id="IPR050321">
    <property type="entry name" value="Glycosyltr_2/OpgH_subfam"/>
</dbReference>
<sequence>MLYLVSLFIAGLLIALAALPLDQGAQIQFSVALLAFLVLLRPLIYGRLPFDNRQRFLRILFVLLALLLSIRYFCWRTFETLLFANPLSLVPGLILYGAELFAFTVLLIGAFVYIQPLNRPVLPMPKDRSRWPTVDVLVQTYDEPDSVIELTLLGALAIDYPADRIKIWLLDDGATRAKRTQPDPEKARAACERGRCLRKLCAQLGVNYLTRERNESAKAGNINHALQYL</sequence>